<gene>
    <name evidence="3" type="ORF">H7E68_02665</name>
</gene>
<evidence type="ECO:0000259" key="2">
    <source>
        <dbReference type="Pfam" id="PF01757"/>
    </source>
</evidence>
<feature type="transmembrane region" description="Helical" evidence="1">
    <location>
        <begin position="306"/>
        <end position="325"/>
    </location>
</feature>
<evidence type="ECO:0000313" key="4">
    <source>
        <dbReference type="Proteomes" id="UP000585258"/>
    </source>
</evidence>
<feature type="transmembrane region" description="Helical" evidence="1">
    <location>
        <begin position="170"/>
        <end position="187"/>
    </location>
</feature>
<keyword evidence="3" id="KW-0808">Transferase</keyword>
<accession>A0A7X0S9Q0</accession>
<evidence type="ECO:0000313" key="3">
    <source>
        <dbReference type="EMBL" id="MBB6713638.1"/>
    </source>
</evidence>
<comment type="caution">
    <text evidence="3">The sequence shown here is derived from an EMBL/GenBank/DDBJ whole genome shotgun (WGS) entry which is preliminary data.</text>
</comment>
<feature type="transmembrane region" description="Helical" evidence="1">
    <location>
        <begin position="331"/>
        <end position="355"/>
    </location>
</feature>
<proteinExistence type="predicted"/>
<keyword evidence="1" id="KW-0472">Membrane</keyword>
<dbReference type="InterPro" id="IPR002656">
    <property type="entry name" value="Acyl_transf_3_dom"/>
</dbReference>
<evidence type="ECO:0000256" key="1">
    <source>
        <dbReference type="SAM" id="Phobius"/>
    </source>
</evidence>
<keyword evidence="1" id="KW-1133">Transmembrane helix</keyword>
<organism evidence="3 4">
    <name type="scientific">Clostridium gasigenes</name>
    <dbReference type="NCBI Taxonomy" id="94869"/>
    <lineage>
        <taxon>Bacteria</taxon>
        <taxon>Bacillati</taxon>
        <taxon>Bacillota</taxon>
        <taxon>Clostridia</taxon>
        <taxon>Eubacteriales</taxon>
        <taxon>Clostridiaceae</taxon>
        <taxon>Clostridium</taxon>
    </lineage>
</organism>
<dbReference type="Proteomes" id="UP000585258">
    <property type="component" value="Unassembled WGS sequence"/>
</dbReference>
<dbReference type="EMBL" id="JACKWY010000001">
    <property type="protein sequence ID" value="MBB6713638.1"/>
    <property type="molecule type" value="Genomic_DNA"/>
</dbReference>
<name>A0A7X0S9Q0_9CLOT</name>
<dbReference type="InterPro" id="IPR050879">
    <property type="entry name" value="Acyltransferase_3"/>
</dbReference>
<feature type="domain" description="Acyltransferase 3" evidence="2">
    <location>
        <begin position="5"/>
        <end position="352"/>
    </location>
</feature>
<keyword evidence="1" id="KW-0812">Transmembrane</keyword>
<dbReference type="GO" id="GO:0016747">
    <property type="term" value="F:acyltransferase activity, transferring groups other than amino-acyl groups"/>
    <property type="evidence" value="ECO:0007669"/>
    <property type="project" value="InterPro"/>
</dbReference>
<sequence>MGKIKFLDGLRGGAAFIVVIAHYIQVFYPTVFNGNIESIHTKNNLELIFYKTPLNLFFNANFCVCIFFVLSGYVLSIKFFKHNDKEIIISGMLKRYLRLAIPVLAVLTLSYLMRKCNLFYFGDVSSITKTEIMNRYLIKYDYIDILKQSLFQIFIFDIETYNAVLWTMKYEFIGSFIVFFILILFSHCKHKKTLSIALILIFLNSYYLGFVLGCLLSYISINKKIKIKKITLKFLLLISLFFGSYPYYQGGNSIYYIISIKFGEINNFILFHTLGGALLVFVIINLKTLQNVFSSEIMVFLGKISFSLYLVHFLFINSLGSYIFIKTVNYFNYHISFLISFIITFLFSIVTAYGFNRIIDTPAIYLSNKFSKFILDKFNQEEVKHQILKSQI</sequence>
<feature type="transmembrane region" description="Helical" evidence="1">
    <location>
        <begin position="230"/>
        <end position="248"/>
    </location>
</feature>
<dbReference type="Pfam" id="PF01757">
    <property type="entry name" value="Acyl_transf_3"/>
    <property type="match status" value="1"/>
</dbReference>
<feature type="transmembrane region" description="Helical" evidence="1">
    <location>
        <begin position="12"/>
        <end position="36"/>
    </location>
</feature>
<dbReference type="PANTHER" id="PTHR23028">
    <property type="entry name" value="ACETYLTRANSFERASE"/>
    <property type="match status" value="1"/>
</dbReference>
<feature type="transmembrane region" description="Helical" evidence="1">
    <location>
        <begin position="268"/>
        <end position="286"/>
    </location>
</feature>
<keyword evidence="3" id="KW-0012">Acyltransferase</keyword>
<protein>
    <submittedName>
        <fullName evidence="3">Acyltransferase</fullName>
    </submittedName>
</protein>
<feature type="transmembrane region" description="Helical" evidence="1">
    <location>
        <begin position="56"/>
        <end position="75"/>
    </location>
</feature>
<dbReference type="RefSeq" id="WP_185163434.1">
    <property type="nucleotide sequence ID" value="NZ_JACKWY010000001.1"/>
</dbReference>
<feature type="transmembrane region" description="Helical" evidence="1">
    <location>
        <begin position="193"/>
        <end position="218"/>
    </location>
</feature>
<dbReference type="PANTHER" id="PTHR23028:SF134">
    <property type="entry name" value="PUTATIVE (AFU_ORTHOLOGUE AFUA_4G08520)-RELATED"/>
    <property type="match status" value="1"/>
</dbReference>
<feature type="transmembrane region" description="Helical" evidence="1">
    <location>
        <begin position="96"/>
        <end position="113"/>
    </location>
</feature>
<reference evidence="3 4" key="1">
    <citation type="submission" date="2020-08" db="EMBL/GenBank/DDBJ databases">
        <title>Clostridia isolated from Swiss meat.</title>
        <authorList>
            <person name="Wambui J."/>
            <person name="Stevens M.J.A."/>
            <person name="Stephan R."/>
        </authorList>
    </citation>
    <scope>NUCLEOTIDE SEQUENCE [LARGE SCALE GENOMIC DNA]</scope>
    <source>
        <strain evidence="3 4">CM001</strain>
    </source>
</reference>
<dbReference type="AlphaFoldDB" id="A0A7X0S9Q0"/>